<protein>
    <submittedName>
        <fullName evidence="2">Uncharacterized protein</fullName>
    </submittedName>
</protein>
<feature type="compositionally biased region" description="Polar residues" evidence="1">
    <location>
        <begin position="81"/>
        <end position="100"/>
    </location>
</feature>
<dbReference type="EMBL" id="VFQX01000068">
    <property type="protein sequence ID" value="KAF0972325.1"/>
    <property type="molecule type" value="Genomic_DNA"/>
</dbReference>
<proteinExistence type="predicted"/>
<organism evidence="2 3">
    <name type="scientific">Naegleria fowleri</name>
    <name type="common">Brain eating amoeba</name>
    <dbReference type="NCBI Taxonomy" id="5763"/>
    <lineage>
        <taxon>Eukaryota</taxon>
        <taxon>Discoba</taxon>
        <taxon>Heterolobosea</taxon>
        <taxon>Tetramitia</taxon>
        <taxon>Eutetramitia</taxon>
        <taxon>Vahlkampfiidae</taxon>
        <taxon>Naegleria</taxon>
    </lineage>
</organism>
<evidence type="ECO:0000256" key="1">
    <source>
        <dbReference type="SAM" id="MobiDB-lite"/>
    </source>
</evidence>
<keyword evidence="3" id="KW-1185">Reference proteome</keyword>
<sequence length="118" mass="14046">MTDGMTTWKLHRLENKRLDNINQNLSDMILNLTELTNTVKEIVQNQERETQEQKRDREILNSSLDHEPLITPNHHREDEQQQPTENTSENTSGQLFSTYKNEPRKKSHPNKRKCRHSK</sequence>
<reference evidence="2 3" key="1">
    <citation type="journal article" date="2019" name="Sci. Rep.">
        <title>Nanopore sequencing improves the draft genome of the human pathogenic amoeba Naegleria fowleri.</title>
        <authorList>
            <person name="Liechti N."/>
            <person name="Schurch N."/>
            <person name="Bruggmann R."/>
            <person name="Wittwer M."/>
        </authorList>
    </citation>
    <scope>NUCLEOTIDE SEQUENCE [LARGE SCALE GENOMIC DNA]</scope>
    <source>
        <strain evidence="2 3">ATCC 30894</strain>
    </source>
</reference>
<feature type="region of interest" description="Disordered" evidence="1">
    <location>
        <begin position="45"/>
        <end position="118"/>
    </location>
</feature>
<dbReference type="VEuPathDB" id="AmoebaDB:FDP41_009228"/>
<accession>A0A6A5BE19</accession>
<dbReference type="GeneID" id="68116445"/>
<feature type="compositionally biased region" description="Basic residues" evidence="1">
    <location>
        <begin position="103"/>
        <end position="118"/>
    </location>
</feature>
<name>A0A6A5BE19_NAEFO</name>
<evidence type="ECO:0000313" key="3">
    <source>
        <dbReference type="Proteomes" id="UP000444721"/>
    </source>
</evidence>
<dbReference type="AlphaFoldDB" id="A0A6A5BE19"/>
<comment type="caution">
    <text evidence="2">The sequence shown here is derived from an EMBL/GenBank/DDBJ whole genome shotgun (WGS) entry which is preliminary data.</text>
</comment>
<dbReference type="RefSeq" id="XP_044557040.1">
    <property type="nucleotide sequence ID" value="XM_044713164.1"/>
</dbReference>
<gene>
    <name evidence="2" type="ORF">FDP41_009228</name>
</gene>
<dbReference type="VEuPathDB" id="AmoebaDB:NfTy_050180"/>
<feature type="compositionally biased region" description="Basic and acidic residues" evidence="1">
    <location>
        <begin position="46"/>
        <end position="79"/>
    </location>
</feature>
<evidence type="ECO:0000313" key="2">
    <source>
        <dbReference type="EMBL" id="KAF0972325.1"/>
    </source>
</evidence>
<dbReference type="Proteomes" id="UP000444721">
    <property type="component" value="Unassembled WGS sequence"/>
</dbReference>